<dbReference type="AlphaFoldDB" id="A0AB36JL09"/>
<comment type="caution">
    <text evidence="3">The sequence shown here is derived from an EMBL/GenBank/DDBJ whole genome shotgun (WGS) entry which is preliminary data.</text>
</comment>
<protein>
    <recommendedName>
        <fullName evidence="2">Tyr recombinase domain-containing protein</fullName>
    </recommendedName>
</protein>
<feature type="domain" description="Tyr recombinase" evidence="2">
    <location>
        <begin position="26"/>
        <end position="132"/>
    </location>
</feature>
<proteinExistence type="predicted"/>
<dbReference type="InterPro" id="IPR013762">
    <property type="entry name" value="Integrase-like_cat_sf"/>
</dbReference>
<dbReference type="SUPFAM" id="SSF56349">
    <property type="entry name" value="DNA breaking-rejoining enzymes"/>
    <property type="match status" value="1"/>
</dbReference>
<dbReference type="GO" id="GO:0015074">
    <property type="term" value="P:DNA integration"/>
    <property type="evidence" value="ECO:0007669"/>
    <property type="project" value="InterPro"/>
</dbReference>
<dbReference type="EMBL" id="MPTO01000003">
    <property type="protein sequence ID" value="OME23568.1"/>
    <property type="molecule type" value="Genomic_DNA"/>
</dbReference>
<accession>A0AB36JL09</accession>
<evidence type="ECO:0000259" key="2">
    <source>
        <dbReference type="Pfam" id="PF00589"/>
    </source>
</evidence>
<dbReference type="RefSeq" id="WP_076133554.1">
    <property type="nucleotide sequence ID" value="NZ_MPTO01000003.1"/>
</dbReference>
<keyword evidence="1" id="KW-0233">DNA recombination</keyword>
<evidence type="ECO:0000256" key="1">
    <source>
        <dbReference type="ARBA" id="ARBA00023172"/>
    </source>
</evidence>
<dbReference type="Pfam" id="PF00589">
    <property type="entry name" value="Phage_integrase"/>
    <property type="match status" value="1"/>
</dbReference>
<reference evidence="3 4" key="1">
    <citation type="submission" date="2016-10" db="EMBL/GenBank/DDBJ databases">
        <title>Paenibacillus species isolates.</title>
        <authorList>
            <person name="Beno S.M."/>
        </authorList>
    </citation>
    <scope>NUCLEOTIDE SEQUENCE [LARGE SCALE GENOMIC DNA]</scope>
    <source>
        <strain evidence="3 4">FSL H7-0918</strain>
    </source>
</reference>
<sequence>MEISIRYPIDHRVLFKALPCIKIENKTLYMAMLFSYFLGLRATEVVSLSWNDLNIERKTVTYSNKKNGRIVKLIPKKLIKELISFKREKEPKDTDPIFLRSNNLRISVRMMAKELHDILEKHTLDHFHFSDLYRLHKKLLNEDLFYVKPIGLPSIHSVDSKRIVYYLFNNYIKRDEIR</sequence>
<dbReference type="InterPro" id="IPR002104">
    <property type="entry name" value="Integrase_catalytic"/>
</dbReference>
<dbReference type="Gene3D" id="1.10.443.10">
    <property type="entry name" value="Intergrase catalytic core"/>
    <property type="match status" value="1"/>
</dbReference>
<organism evidence="3 4">
    <name type="scientific">Paenibacillus odorifer</name>
    <dbReference type="NCBI Taxonomy" id="189426"/>
    <lineage>
        <taxon>Bacteria</taxon>
        <taxon>Bacillati</taxon>
        <taxon>Bacillota</taxon>
        <taxon>Bacilli</taxon>
        <taxon>Bacillales</taxon>
        <taxon>Paenibacillaceae</taxon>
        <taxon>Paenibacillus</taxon>
    </lineage>
</organism>
<dbReference type="GO" id="GO:0006310">
    <property type="term" value="P:DNA recombination"/>
    <property type="evidence" value="ECO:0007669"/>
    <property type="project" value="UniProtKB-KW"/>
</dbReference>
<name>A0AB36JL09_9BACL</name>
<dbReference type="GO" id="GO:0003677">
    <property type="term" value="F:DNA binding"/>
    <property type="evidence" value="ECO:0007669"/>
    <property type="project" value="InterPro"/>
</dbReference>
<dbReference type="Proteomes" id="UP000187323">
    <property type="component" value="Unassembled WGS sequence"/>
</dbReference>
<evidence type="ECO:0000313" key="3">
    <source>
        <dbReference type="EMBL" id="OME23568.1"/>
    </source>
</evidence>
<dbReference type="InterPro" id="IPR011010">
    <property type="entry name" value="DNA_brk_join_enz"/>
</dbReference>
<gene>
    <name evidence="3" type="ORF">BSK47_03695</name>
</gene>
<evidence type="ECO:0000313" key="4">
    <source>
        <dbReference type="Proteomes" id="UP000187323"/>
    </source>
</evidence>